<evidence type="ECO:0000313" key="2">
    <source>
        <dbReference type="Proteomes" id="UP001519887"/>
    </source>
</evidence>
<evidence type="ECO:0008006" key="3">
    <source>
        <dbReference type="Google" id="ProtNLM"/>
    </source>
</evidence>
<reference evidence="1 2" key="1">
    <citation type="submission" date="2021-07" db="EMBL/GenBank/DDBJ databases">
        <title>Paenibacillus radiodurans sp. nov., isolated from the southeastern edge of Tengger Desert.</title>
        <authorList>
            <person name="Zhang G."/>
        </authorList>
    </citation>
    <scope>NUCLEOTIDE SEQUENCE [LARGE SCALE GENOMIC DNA]</scope>
    <source>
        <strain evidence="1 2">CCM 7311</strain>
    </source>
</reference>
<feature type="non-terminal residue" evidence="1">
    <location>
        <position position="85"/>
    </location>
</feature>
<protein>
    <recommendedName>
        <fullName evidence="3">Luciferase-like domain-containing protein</fullName>
    </recommendedName>
</protein>
<gene>
    <name evidence="1" type="ORF">K0U00_41230</name>
</gene>
<dbReference type="EMBL" id="JAHZIK010002271">
    <property type="protein sequence ID" value="MBW7460506.1"/>
    <property type="molecule type" value="Genomic_DNA"/>
</dbReference>
<organism evidence="1 2">
    <name type="scientific">Paenibacillus sepulcri</name>
    <dbReference type="NCBI Taxonomy" id="359917"/>
    <lineage>
        <taxon>Bacteria</taxon>
        <taxon>Bacillati</taxon>
        <taxon>Bacillota</taxon>
        <taxon>Bacilli</taxon>
        <taxon>Bacillales</taxon>
        <taxon>Paenibacillaceae</taxon>
        <taxon>Paenibacillus</taxon>
    </lineage>
</organism>
<accession>A0ABS7CHV4</accession>
<keyword evidence="2" id="KW-1185">Reference proteome</keyword>
<comment type="caution">
    <text evidence="1">The sequence shown here is derived from an EMBL/GenBank/DDBJ whole genome shotgun (WGS) entry which is preliminary data.</text>
</comment>
<name>A0ABS7CHV4_9BACL</name>
<evidence type="ECO:0000313" key="1">
    <source>
        <dbReference type="EMBL" id="MBW7460506.1"/>
    </source>
</evidence>
<proteinExistence type="predicted"/>
<sequence>MTSFGWCAGIERADRLHQSGYDYIECPLIALKLESPAESGELIARYKESVLPVNVVNLFFPGDLKITGPDVDRNRLRSILSPRLK</sequence>
<dbReference type="Proteomes" id="UP001519887">
    <property type="component" value="Unassembled WGS sequence"/>
</dbReference>